<comment type="caution">
    <text evidence="1">The sequence shown here is derived from an EMBL/GenBank/DDBJ whole genome shotgun (WGS) entry which is preliminary data.</text>
</comment>
<accession>A0A328VKH3</accession>
<keyword evidence="2" id="KW-1185">Reference proteome</keyword>
<gene>
    <name evidence="1" type="ORF">A4R35_12210</name>
</gene>
<name>A0A328VKH3_9CHLR</name>
<protein>
    <submittedName>
        <fullName evidence="1">Uncharacterized protein</fullName>
    </submittedName>
</protein>
<sequence>MPFMEELLKNFLLGRKEALMLISSLLYTRGPNSLDGAGAEPMVYWAKKQAILRDKSKRRRGLGPGSGTH</sequence>
<dbReference type="Proteomes" id="UP000248706">
    <property type="component" value="Unassembled WGS sequence"/>
</dbReference>
<organism evidence="1 2">
    <name type="scientific">Thermogemmatispora tikiterensis</name>
    <dbReference type="NCBI Taxonomy" id="1825093"/>
    <lineage>
        <taxon>Bacteria</taxon>
        <taxon>Bacillati</taxon>
        <taxon>Chloroflexota</taxon>
        <taxon>Ktedonobacteria</taxon>
        <taxon>Thermogemmatisporales</taxon>
        <taxon>Thermogemmatisporaceae</taxon>
        <taxon>Thermogemmatispora</taxon>
    </lineage>
</organism>
<evidence type="ECO:0000313" key="2">
    <source>
        <dbReference type="Proteomes" id="UP000248706"/>
    </source>
</evidence>
<proteinExistence type="predicted"/>
<reference evidence="1 2" key="1">
    <citation type="submission" date="2016-08" db="EMBL/GenBank/DDBJ databases">
        <title>Analysis of Carbohydrate Active Enzymes in Thermogemmatispora T81 Reveals Carbohydrate Degradation Ability.</title>
        <authorList>
            <person name="Tomazini A."/>
            <person name="Lal S."/>
            <person name="Stott M."/>
            <person name="Henrissat B."/>
            <person name="Polikarpov I."/>
            <person name="Sparling R."/>
            <person name="Levin D.B."/>
        </authorList>
    </citation>
    <scope>NUCLEOTIDE SEQUENCE [LARGE SCALE GENOMIC DNA]</scope>
    <source>
        <strain evidence="1 2">T81</strain>
    </source>
</reference>
<dbReference type="EMBL" id="MCIF01000002">
    <property type="protein sequence ID" value="RAQ96300.1"/>
    <property type="molecule type" value="Genomic_DNA"/>
</dbReference>
<dbReference type="AlphaFoldDB" id="A0A328VKH3"/>
<evidence type="ECO:0000313" key="1">
    <source>
        <dbReference type="EMBL" id="RAQ96300.1"/>
    </source>
</evidence>